<dbReference type="OrthoDB" id="2557744at2"/>
<protein>
    <recommendedName>
        <fullName evidence="5">Glycosyl hydrolase family 12</fullName>
    </recommendedName>
</protein>
<dbReference type="RefSeq" id="WP_081623235.1">
    <property type="nucleotide sequence ID" value="NZ_BJXC01000008.1"/>
</dbReference>
<comment type="similarity">
    <text evidence="1 2">Belongs to the glycosyl hydrolase 12 (cellulase H) family.</text>
</comment>
<dbReference type="InterPro" id="IPR002594">
    <property type="entry name" value="GH12"/>
</dbReference>
<dbReference type="Proteomes" id="UP000321245">
    <property type="component" value="Unassembled WGS sequence"/>
</dbReference>
<evidence type="ECO:0000256" key="2">
    <source>
        <dbReference type="RuleBase" id="RU361163"/>
    </source>
</evidence>
<keyword evidence="2" id="KW-0624">Polysaccharide degradation</keyword>
<dbReference type="AlphaFoldDB" id="A0A511NFY0"/>
<accession>A0A511NFY0</accession>
<dbReference type="GO" id="GO:0000272">
    <property type="term" value="P:polysaccharide catabolic process"/>
    <property type="evidence" value="ECO:0007669"/>
    <property type="project" value="UniProtKB-KW"/>
</dbReference>
<sequence length="255" mass="29868">MKQFFVTILTTVSVFIFGQNTNQEKTEKGATIEWQGYQINNNKWGENKVKKGIYSQTIFTNDNIAGWKWQTSGRKYGVIGYPEIWFGESAWLNLTDVKSDNYFKNINEIKIFEVDYETILEVNNKKYNLAFDFWLHYSPKVALQTIGVEVMIWEDYNKFKPFGKKVGNVITSFGQYDIYKGHLIKKELNSSWDYVAFVRKDKRTAGKVNVMEFINAMNKHHLIGENIYLSSFEFGTEILNSTGNIRVKKYDLRIE</sequence>
<proteinExistence type="inferred from homology"/>
<keyword evidence="4" id="KW-1185">Reference proteome</keyword>
<dbReference type="GeneID" id="84650899"/>
<gene>
    <name evidence="3" type="ORF">EB1_15050</name>
</gene>
<dbReference type="STRING" id="1218108.GCA_000382425_02818"/>
<dbReference type="Pfam" id="PF01670">
    <property type="entry name" value="Glyco_hydro_12"/>
    <property type="match status" value="1"/>
</dbReference>
<dbReference type="PANTHER" id="PTHR34002:SF9">
    <property type="entry name" value="XYLOGLUCAN-SPECIFIC ENDO-BETA-1,4-GLUCANASE A"/>
    <property type="match status" value="1"/>
</dbReference>
<keyword evidence="2" id="KW-0378">Hydrolase</keyword>
<name>A0A511NFY0_9FLAO</name>
<dbReference type="GO" id="GO:0008810">
    <property type="term" value="F:cellulase activity"/>
    <property type="evidence" value="ECO:0007669"/>
    <property type="project" value="InterPro"/>
</dbReference>
<dbReference type="SUPFAM" id="SSF49899">
    <property type="entry name" value="Concanavalin A-like lectins/glucanases"/>
    <property type="match status" value="1"/>
</dbReference>
<evidence type="ECO:0000313" key="3">
    <source>
        <dbReference type="EMBL" id="GEM51715.1"/>
    </source>
</evidence>
<comment type="caution">
    <text evidence="3">The sequence shown here is derived from an EMBL/GenBank/DDBJ whole genome shotgun (WGS) entry which is preliminary data.</text>
</comment>
<keyword evidence="2" id="KW-0326">Glycosidase</keyword>
<reference evidence="3 4" key="1">
    <citation type="submission" date="2019-07" db="EMBL/GenBank/DDBJ databases">
        <title>Whole genome shotgun sequence of Empedobacter brevis NBRC 14943.</title>
        <authorList>
            <person name="Hosoyama A."/>
            <person name="Uohara A."/>
            <person name="Ohji S."/>
            <person name="Ichikawa N."/>
        </authorList>
    </citation>
    <scope>NUCLEOTIDE SEQUENCE [LARGE SCALE GENOMIC DNA]</scope>
    <source>
        <strain evidence="3 4">NBRC 14943</strain>
    </source>
</reference>
<dbReference type="InterPro" id="IPR013319">
    <property type="entry name" value="GH11/12"/>
</dbReference>
<evidence type="ECO:0000313" key="4">
    <source>
        <dbReference type="Proteomes" id="UP000321245"/>
    </source>
</evidence>
<dbReference type="EMBL" id="BJXC01000008">
    <property type="protein sequence ID" value="GEM51715.1"/>
    <property type="molecule type" value="Genomic_DNA"/>
</dbReference>
<organism evidence="3 4">
    <name type="scientific">Empedobacter brevis NBRC 14943 = ATCC 43319</name>
    <dbReference type="NCBI Taxonomy" id="1218108"/>
    <lineage>
        <taxon>Bacteria</taxon>
        <taxon>Pseudomonadati</taxon>
        <taxon>Bacteroidota</taxon>
        <taxon>Flavobacteriia</taxon>
        <taxon>Flavobacteriales</taxon>
        <taxon>Weeksellaceae</taxon>
        <taxon>Empedobacter</taxon>
    </lineage>
</organism>
<dbReference type="InterPro" id="IPR013320">
    <property type="entry name" value="ConA-like_dom_sf"/>
</dbReference>
<keyword evidence="2" id="KW-0119">Carbohydrate metabolism</keyword>
<dbReference type="Gene3D" id="2.60.120.180">
    <property type="match status" value="1"/>
</dbReference>
<evidence type="ECO:0000256" key="1">
    <source>
        <dbReference type="ARBA" id="ARBA00005519"/>
    </source>
</evidence>
<dbReference type="PANTHER" id="PTHR34002">
    <property type="entry name" value="BLR1656 PROTEIN"/>
    <property type="match status" value="1"/>
</dbReference>
<evidence type="ECO:0008006" key="5">
    <source>
        <dbReference type="Google" id="ProtNLM"/>
    </source>
</evidence>